<name>W2SVU9_NECAM</name>
<proteinExistence type="predicted"/>
<protein>
    <submittedName>
        <fullName evidence="2">Uncharacterized protein</fullName>
    </submittedName>
</protein>
<dbReference type="EMBL" id="KI660422">
    <property type="protein sequence ID" value="ETN73668.1"/>
    <property type="molecule type" value="Genomic_DNA"/>
</dbReference>
<feature type="region of interest" description="Disordered" evidence="1">
    <location>
        <begin position="286"/>
        <end position="317"/>
    </location>
</feature>
<evidence type="ECO:0000256" key="1">
    <source>
        <dbReference type="SAM" id="MobiDB-lite"/>
    </source>
</evidence>
<dbReference type="KEGG" id="nai:NECAME_00756"/>
<sequence>MVELHIALSFQCLTFQDVQYVRRGGDDLSTMDKAFPDRDPGNYTCFSTRGFNKVRDLPLSGIVYLNRIKPISDEFKGAIARANNTFVRETASSPLRELDIEPQRSAENDYTVGDANVKENTASVSAEFHPENDAHVMDSAAVLPTLHSVSSTEETITELPTLPTIRRTTTKETELQSLKPKKNMLKIAISKKSKNIGSAEEYDLSREAQIDLDRLITQIKQQGKVDLIEEHPTVTTKDLRKTGYVSGRTVVRHGNPNAKLVSLSRSANVHAGEIIRKPSKAKLIQLKKKKSFGRVGSSQRTQRRGPDFDPWERIGQK</sequence>
<dbReference type="OrthoDB" id="5855375at2759"/>
<keyword evidence="3" id="KW-1185">Reference proteome</keyword>
<dbReference type="Proteomes" id="UP000053676">
    <property type="component" value="Unassembled WGS sequence"/>
</dbReference>
<accession>W2SVU9</accession>
<evidence type="ECO:0000313" key="3">
    <source>
        <dbReference type="Proteomes" id="UP000053676"/>
    </source>
</evidence>
<evidence type="ECO:0000313" key="2">
    <source>
        <dbReference type="EMBL" id="ETN73668.1"/>
    </source>
</evidence>
<reference evidence="3" key="1">
    <citation type="journal article" date="2014" name="Nat. Genet.">
        <title>Genome of the human hookworm Necator americanus.</title>
        <authorList>
            <person name="Tang Y.T."/>
            <person name="Gao X."/>
            <person name="Rosa B.A."/>
            <person name="Abubucker S."/>
            <person name="Hallsworth-Pepin K."/>
            <person name="Martin J."/>
            <person name="Tyagi R."/>
            <person name="Heizer E."/>
            <person name="Zhang X."/>
            <person name="Bhonagiri-Palsikar V."/>
            <person name="Minx P."/>
            <person name="Warren W.C."/>
            <person name="Wang Q."/>
            <person name="Zhan B."/>
            <person name="Hotez P.J."/>
            <person name="Sternberg P.W."/>
            <person name="Dougall A."/>
            <person name="Gaze S.T."/>
            <person name="Mulvenna J."/>
            <person name="Sotillo J."/>
            <person name="Ranganathan S."/>
            <person name="Rabelo E.M."/>
            <person name="Wilson R.K."/>
            <person name="Felgner P.L."/>
            <person name="Bethony J."/>
            <person name="Hawdon J.M."/>
            <person name="Gasser R.B."/>
            <person name="Loukas A."/>
            <person name="Mitreva M."/>
        </authorList>
    </citation>
    <scope>NUCLEOTIDE SEQUENCE [LARGE SCALE GENOMIC DNA]</scope>
</reference>
<gene>
    <name evidence="2" type="ORF">NECAME_00756</name>
</gene>
<dbReference type="OMA" id="EMENIPM"/>
<dbReference type="AlphaFoldDB" id="W2SVU9"/>
<feature type="compositionally biased region" description="Basic and acidic residues" evidence="1">
    <location>
        <begin position="304"/>
        <end position="317"/>
    </location>
</feature>
<organism evidence="2 3">
    <name type="scientific">Necator americanus</name>
    <name type="common">Human hookworm</name>
    <dbReference type="NCBI Taxonomy" id="51031"/>
    <lineage>
        <taxon>Eukaryota</taxon>
        <taxon>Metazoa</taxon>
        <taxon>Ecdysozoa</taxon>
        <taxon>Nematoda</taxon>
        <taxon>Chromadorea</taxon>
        <taxon>Rhabditida</taxon>
        <taxon>Rhabditina</taxon>
        <taxon>Rhabditomorpha</taxon>
        <taxon>Strongyloidea</taxon>
        <taxon>Ancylostomatidae</taxon>
        <taxon>Bunostominae</taxon>
        <taxon>Necator</taxon>
    </lineage>
</organism>